<evidence type="ECO:0000313" key="4">
    <source>
        <dbReference type="Proteomes" id="UP000295493"/>
    </source>
</evidence>
<gene>
    <name evidence="3" type="ORF">EV664_11718</name>
</gene>
<accession>A0A4V3BS71</accession>
<keyword evidence="2" id="KW-0732">Signal</keyword>
<evidence type="ECO:0000313" key="3">
    <source>
        <dbReference type="EMBL" id="TDN78398.1"/>
    </source>
</evidence>
<sequence length="81" mass="8696">MMRRIAPLLLAALTLAGCGSKNALVPPQGAALPPKPYGASETPTADQLMQPRTAARPERSDDILTDSRERESDPFDLPPKN</sequence>
<evidence type="ECO:0008006" key="5">
    <source>
        <dbReference type="Google" id="ProtNLM"/>
    </source>
</evidence>
<evidence type="ECO:0000256" key="1">
    <source>
        <dbReference type="SAM" id="MobiDB-lite"/>
    </source>
</evidence>
<dbReference type="EMBL" id="SNWD01000017">
    <property type="protein sequence ID" value="TDN78398.1"/>
    <property type="molecule type" value="Genomic_DNA"/>
</dbReference>
<dbReference type="PROSITE" id="PS51257">
    <property type="entry name" value="PROKAR_LIPOPROTEIN"/>
    <property type="match status" value="1"/>
</dbReference>
<dbReference type="Proteomes" id="UP000295493">
    <property type="component" value="Unassembled WGS sequence"/>
</dbReference>
<feature type="region of interest" description="Disordered" evidence="1">
    <location>
        <begin position="21"/>
        <end position="81"/>
    </location>
</feature>
<reference evidence="3 4" key="1">
    <citation type="submission" date="2019-03" db="EMBL/GenBank/DDBJ databases">
        <title>Genomic Encyclopedia of Type Strains, Phase IV (KMG-IV): sequencing the most valuable type-strain genomes for metagenomic binning, comparative biology and taxonomic classification.</title>
        <authorList>
            <person name="Goeker M."/>
        </authorList>
    </citation>
    <scope>NUCLEOTIDE SEQUENCE [LARGE SCALE GENOMIC DNA]</scope>
    <source>
        <strain evidence="3 4">DSM 25059</strain>
    </source>
</reference>
<name>A0A4V3BS71_9SPHN</name>
<dbReference type="AlphaFoldDB" id="A0A4V3BS71"/>
<protein>
    <recommendedName>
        <fullName evidence="5">Argininosuccinate lyase</fullName>
    </recommendedName>
</protein>
<feature type="compositionally biased region" description="Basic and acidic residues" evidence="1">
    <location>
        <begin position="55"/>
        <end position="73"/>
    </location>
</feature>
<keyword evidence="4" id="KW-1185">Reference proteome</keyword>
<comment type="caution">
    <text evidence="3">The sequence shown here is derived from an EMBL/GenBank/DDBJ whole genome shotgun (WGS) entry which is preliminary data.</text>
</comment>
<organism evidence="3 4">
    <name type="scientific">Stakelama pacifica</name>
    <dbReference type="NCBI Taxonomy" id="517720"/>
    <lineage>
        <taxon>Bacteria</taxon>
        <taxon>Pseudomonadati</taxon>
        <taxon>Pseudomonadota</taxon>
        <taxon>Alphaproteobacteria</taxon>
        <taxon>Sphingomonadales</taxon>
        <taxon>Sphingomonadaceae</taxon>
        <taxon>Stakelama</taxon>
    </lineage>
</organism>
<evidence type="ECO:0000256" key="2">
    <source>
        <dbReference type="SAM" id="SignalP"/>
    </source>
</evidence>
<feature type="signal peptide" evidence="2">
    <location>
        <begin position="1"/>
        <end position="23"/>
    </location>
</feature>
<dbReference type="RefSeq" id="WP_162848895.1">
    <property type="nucleotide sequence ID" value="NZ_BMLU01000016.1"/>
</dbReference>
<proteinExistence type="predicted"/>
<feature type="chain" id="PRO_5020761581" description="Argininosuccinate lyase" evidence="2">
    <location>
        <begin position="24"/>
        <end position="81"/>
    </location>
</feature>